<dbReference type="Gene3D" id="1.20.1250.20">
    <property type="entry name" value="MFS general substrate transporter like domains"/>
    <property type="match status" value="1"/>
</dbReference>
<feature type="transmembrane region" description="Helical" evidence="5">
    <location>
        <begin position="360"/>
        <end position="379"/>
    </location>
</feature>
<proteinExistence type="predicted"/>
<organism evidence="7 8">
    <name type="scientific">Heterodermia speciosa</name>
    <dbReference type="NCBI Taxonomy" id="116794"/>
    <lineage>
        <taxon>Eukaryota</taxon>
        <taxon>Fungi</taxon>
        <taxon>Dikarya</taxon>
        <taxon>Ascomycota</taxon>
        <taxon>Pezizomycotina</taxon>
        <taxon>Lecanoromycetes</taxon>
        <taxon>OSLEUM clade</taxon>
        <taxon>Lecanoromycetidae</taxon>
        <taxon>Caliciales</taxon>
        <taxon>Physciaceae</taxon>
        <taxon>Heterodermia</taxon>
    </lineage>
</organism>
<keyword evidence="4 5" id="KW-0472">Membrane</keyword>
<accession>A0A8H3G9T8</accession>
<dbReference type="InterPro" id="IPR036259">
    <property type="entry name" value="MFS_trans_sf"/>
</dbReference>
<dbReference type="Pfam" id="PF07690">
    <property type="entry name" value="MFS_1"/>
    <property type="match status" value="1"/>
</dbReference>
<dbReference type="Proteomes" id="UP000664521">
    <property type="component" value="Unassembled WGS sequence"/>
</dbReference>
<feature type="transmembrane region" description="Helical" evidence="5">
    <location>
        <begin position="142"/>
        <end position="166"/>
    </location>
</feature>
<comment type="caution">
    <text evidence="7">The sequence shown here is derived from an EMBL/GenBank/DDBJ whole genome shotgun (WGS) entry which is preliminary data.</text>
</comment>
<gene>
    <name evidence="7" type="ORF">HETSPECPRED_009875</name>
</gene>
<evidence type="ECO:0000313" key="7">
    <source>
        <dbReference type="EMBL" id="CAF9935713.1"/>
    </source>
</evidence>
<evidence type="ECO:0000256" key="1">
    <source>
        <dbReference type="ARBA" id="ARBA00004141"/>
    </source>
</evidence>
<feature type="transmembrane region" description="Helical" evidence="5">
    <location>
        <begin position="119"/>
        <end position="136"/>
    </location>
</feature>
<keyword evidence="2 5" id="KW-0812">Transmembrane</keyword>
<feature type="transmembrane region" description="Helical" evidence="5">
    <location>
        <begin position="317"/>
        <end position="340"/>
    </location>
</feature>
<feature type="transmembrane region" description="Helical" evidence="5">
    <location>
        <begin position="178"/>
        <end position="202"/>
    </location>
</feature>
<feature type="transmembrane region" description="Helical" evidence="5">
    <location>
        <begin position="425"/>
        <end position="448"/>
    </location>
</feature>
<dbReference type="OrthoDB" id="3936150at2759"/>
<evidence type="ECO:0000313" key="8">
    <source>
        <dbReference type="Proteomes" id="UP000664521"/>
    </source>
</evidence>
<dbReference type="InterPro" id="IPR020846">
    <property type="entry name" value="MFS_dom"/>
</dbReference>
<feature type="transmembrane region" description="Helical" evidence="5">
    <location>
        <begin position="283"/>
        <end position="305"/>
    </location>
</feature>
<dbReference type="AlphaFoldDB" id="A0A8H3G9T8"/>
<feature type="transmembrane region" description="Helical" evidence="5">
    <location>
        <begin position="88"/>
        <end position="107"/>
    </location>
</feature>
<dbReference type="PROSITE" id="PS50850">
    <property type="entry name" value="MFS"/>
    <property type="match status" value="1"/>
</dbReference>
<dbReference type="InterPro" id="IPR011701">
    <property type="entry name" value="MFS"/>
</dbReference>
<protein>
    <recommendedName>
        <fullName evidence="6">Major facilitator superfamily (MFS) profile domain-containing protein</fullName>
    </recommendedName>
</protein>
<dbReference type="SUPFAM" id="SSF103473">
    <property type="entry name" value="MFS general substrate transporter"/>
    <property type="match status" value="1"/>
</dbReference>
<keyword evidence="3 5" id="KW-1133">Transmembrane helix</keyword>
<dbReference type="EMBL" id="CAJPDS010000085">
    <property type="protein sequence ID" value="CAF9935713.1"/>
    <property type="molecule type" value="Genomic_DNA"/>
</dbReference>
<dbReference type="GO" id="GO:0000297">
    <property type="term" value="F:spermine transmembrane transporter activity"/>
    <property type="evidence" value="ECO:0007669"/>
    <property type="project" value="TreeGrafter"/>
</dbReference>
<evidence type="ECO:0000259" key="6">
    <source>
        <dbReference type="PROSITE" id="PS50850"/>
    </source>
</evidence>
<evidence type="ECO:0000256" key="2">
    <source>
        <dbReference type="ARBA" id="ARBA00022692"/>
    </source>
</evidence>
<feature type="transmembrane region" description="Helical" evidence="5">
    <location>
        <begin position="454"/>
        <end position="474"/>
    </location>
</feature>
<reference evidence="7" key="1">
    <citation type="submission" date="2021-03" db="EMBL/GenBank/DDBJ databases">
        <authorList>
            <person name="Tagirdzhanova G."/>
        </authorList>
    </citation>
    <scope>NUCLEOTIDE SEQUENCE</scope>
</reference>
<name>A0A8H3G9T8_9LECA</name>
<comment type="subcellular location">
    <subcellularLocation>
        <location evidence="1">Membrane</location>
        <topology evidence="1">Multi-pass membrane protein</topology>
    </subcellularLocation>
</comment>
<feature type="domain" description="Major facilitator superfamily (MFS) profile" evidence="6">
    <location>
        <begin position="51"/>
        <end position="481"/>
    </location>
</feature>
<dbReference type="GO" id="GO:0005886">
    <property type="term" value="C:plasma membrane"/>
    <property type="evidence" value="ECO:0007669"/>
    <property type="project" value="TreeGrafter"/>
</dbReference>
<evidence type="ECO:0000256" key="4">
    <source>
        <dbReference type="ARBA" id="ARBA00023136"/>
    </source>
</evidence>
<sequence>MSRTPTSNSAWRSFMDLAEDPKVEATSVGGHNALSPTDPDNPQNWPLHRKLYASSVSFAFVFAMTFGLTSYTAGVTGVMKEFGTSQQVAVLGFSLPIFGIFFAPIYTPHLSERFGRNPVYLTALPLFTLFTLGTGLAQNFATIAICRFLAGFFGGPIIVLIEGTFADIWEGKGRTVTYYSLLTLASFWGTGVGPLVGGFVFASKGWRWLQWVTIFICVAAYLLGIGIPETYGREILRQRARNLGMPPPKLAPAESGVTIGGMARVTLVNPIKMLVTDPITIGISLYLGFNFAVLFSFFISIPVVLELTFAFTVQQVGIAFNAALAGALLAAITSIILDVISFRFFASRSTNGIPALEYRLLPAMIGGFGVLASLFWIAWTASPKYHFLSPIFGTLLYVWGNMSVLISAISYLFDAYPPRGTLAGLTTAACFRLALAGVMPLVIIQMILGLTGSWAYSLFGFIAAAMLPLPWLLFKFGPTLRAHSKYGPGAMAMESKMMGHEMMSQGVKDDMRMSGMSSGHSNV</sequence>
<dbReference type="GO" id="GO:0015606">
    <property type="term" value="F:spermidine transmembrane transporter activity"/>
    <property type="evidence" value="ECO:0007669"/>
    <property type="project" value="TreeGrafter"/>
</dbReference>
<evidence type="ECO:0000256" key="5">
    <source>
        <dbReference type="SAM" id="Phobius"/>
    </source>
</evidence>
<feature type="transmembrane region" description="Helical" evidence="5">
    <location>
        <begin position="51"/>
        <end position="68"/>
    </location>
</feature>
<feature type="transmembrane region" description="Helical" evidence="5">
    <location>
        <begin position="391"/>
        <end position="413"/>
    </location>
</feature>
<feature type="transmembrane region" description="Helical" evidence="5">
    <location>
        <begin position="208"/>
        <end position="227"/>
    </location>
</feature>
<evidence type="ECO:0000256" key="3">
    <source>
        <dbReference type="ARBA" id="ARBA00022989"/>
    </source>
</evidence>
<keyword evidence="8" id="KW-1185">Reference proteome</keyword>
<dbReference type="PANTHER" id="PTHR23502:SF38">
    <property type="entry name" value="POLYAMINE TRANSPORTER 4"/>
    <property type="match status" value="1"/>
</dbReference>
<dbReference type="PANTHER" id="PTHR23502">
    <property type="entry name" value="MAJOR FACILITATOR SUPERFAMILY"/>
    <property type="match status" value="1"/>
</dbReference>